<dbReference type="Proteomes" id="UP000285961">
    <property type="component" value="Unassembled WGS sequence"/>
</dbReference>
<keyword evidence="3" id="KW-0808">Transferase</keyword>
<dbReference type="InterPro" id="IPR001296">
    <property type="entry name" value="Glyco_trans_1"/>
</dbReference>
<proteinExistence type="predicted"/>
<evidence type="ECO:0000259" key="1">
    <source>
        <dbReference type="Pfam" id="PF00534"/>
    </source>
</evidence>
<dbReference type="Pfam" id="PF13439">
    <property type="entry name" value="Glyco_transf_4"/>
    <property type="match status" value="1"/>
</dbReference>
<evidence type="ECO:0000259" key="2">
    <source>
        <dbReference type="Pfam" id="PF13439"/>
    </source>
</evidence>
<dbReference type="CDD" id="cd03801">
    <property type="entry name" value="GT4_PimA-like"/>
    <property type="match status" value="1"/>
</dbReference>
<dbReference type="EMBL" id="QZKI01000046">
    <property type="protein sequence ID" value="RJP72342.1"/>
    <property type="molecule type" value="Genomic_DNA"/>
</dbReference>
<dbReference type="Gene3D" id="3.40.50.2000">
    <property type="entry name" value="Glycogen Phosphorylase B"/>
    <property type="match status" value="2"/>
</dbReference>
<dbReference type="PANTHER" id="PTHR12526">
    <property type="entry name" value="GLYCOSYLTRANSFERASE"/>
    <property type="match status" value="1"/>
</dbReference>
<feature type="domain" description="Glycosyl transferase family 1" evidence="1">
    <location>
        <begin position="192"/>
        <end position="328"/>
    </location>
</feature>
<reference evidence="3 4" key="1">
    <citation type="journal article" date="2017" name="ISME J.">
        <title>Energy and carbon metabolisms in a deep terrestrial subsurface fluid microbial community.</title>
        <authorList>
            <person name="Momper L."/>
            <person name="Jungbluth S.P."/>
            <person name="Lee M.D."/>
            <person name="Amend J.P."/>
        </authorList>
    </citation>
    <scope>NUCLEOTIDE SEQUENCE [LARGE SCALE GENOMIC DNA]</scope>
    <source>
        <strain evidence="3">SURF_17</strain>
    </source>
</reference>
<evidence type="ECO:0000313" key="4">
    <source>
        <dbReference type="Proteomes" id="UP000285961"/>
    </source>
</evidence>
<dbReference type="AlphaFoldDB" id="A0A419F210"/>
<sequence>MRNGFFKVAIASSGLGHVARGMEAWAESLAAALHERGVDVTLFRGAGPAKNDYDVVLPCVRRTSRLARIGNVLNHVGGWRLGLGSEASVESFSYGIRLLAHLRDGYDIVHVQQGSLALFLDRARKLGLLKCSIVFGNGQKAPPEFVNRFPYVHFLSPYGMQEITDHIPKKPNWCVIPNFVDTDAFSPGDKVTARKAWGLPDDCLIVLSVGMVDKHVKRMDYFIREASMVSASVAEDVHFVIAGSSHPESVEVEELGRELLGEKLTILFNVDRDQMPTLYRAADIFVLCSPREALPVALIEAMSCGLPAVGHTFPVMEWVIGNGGRCVDMKTEGKLRTVLSEYLNGFYSRELASREARRRVLSTFSQENVTQSIMQMYDQVLGSTCPCGC</sequence>
<dbReference type="GO" id="GO:0016757">
    <property type="term" value="F:glycosyltransferase activity"/>
    <property type="evidence" value="ECO:0007669"/>
    <property type="project" value="InterPro"/>
</dbReference>
<organism evidence="3 4">
    <name type="scientific">Candidatus Abyssobacteria bacterium SURF_17</name>
    <dbReference type="NCBI Taxonomy" id="2093361"/>
    <lineage>
        <taxon>Bacteria</taxon>
        <taxon>Pseudomonadati</taxon>
        <taxon>Candidatus Hydrogenedentota</taxon>
        <taxon>Candidatus Abyssobacteria</taxon>
    </lineage>
</organism>
<comment type="caution">
    <text evidence="3">The sequence shown here is derived from an EMBL/GenBank/DDBJ whole genome shotgun (WGS) entry which is preliminary data.</text>
</comment>
<dbReference type="InterPro" id="IPR028098">
    <property type="entry name" value="Glyco_trans_4-like_N"/>
</dbReference>
<protein>
    <submittedName>
        <fullName evidence="3">Glycosyltransferase</fullName>
    </submittedName>
</protein>
<accession>A0A419F210</accession>
<gene>
    <name evidence="3" type="ORF">C4532_06205</name>
</gene>
<dbReference type="SUPFAM" id="SSF53756">
    <property type="entry name" value="UDP-Glycosyltransferase/glycogen phosphorylase"/>
    <property type="match status" value="1"/>
</dbReference>
<evidence type="ECO:0000313" key="3">
    <source>
        <dbReference type="EMBL" id="RJP72342.1"/>
    </source>
</evidence>
<feature type="domain" description="Glycosyltransferase subfamily 4-like N-terminal" evidence="2">
    <location>
        <begin position="20"/>
        <end position="183"/>
    </location>
</feature>
<name>A0A419F210_9BACT</name>
<dbReference type="Pfam" id="PF00534">
    <property type="entry name" value="Glycos_transf_1"/>
    <property type="match status" value="1"/>
</dbReference>